<gene>
    <name evidence="1" type="ORF">HNO88_002426</name>
</gene>
<dbReference type="EMBL" id="JACHLR010000009">
    <property type="protein sequence ID" value="MBB4859100.1"/>
    <property type="molecule type" value="Genomic_DNA"/>
</dbReference>
<name>A0A7W7NXE0_9SPHN</name>
<dbReference type="RefSeq" id="WP_184245377.1">
    <property type="nucleotide sequence ID" value="NZ_JACHLR010000009.1"/>
</dbReference>
<evidence type="ECO:0000313" key="2">
    <source>
        <dbReference type="Proteomes" id="UP000555448"/>
    </source>
</evidence>
<accession>A0A7W7NXE0</accession>
<dbReference type="Proteomes" id="UP000555448">
    <property type="component" value="Unassembled WGS sequence"/>
</dbReference>
<dbReference type="AlphaFoldDB" id="A0A7W7NXE0"/>
<sequence length="76" mass="7851">MDGGTLIGRLDQIEAALDRIEALAARTDGAPAAGQTVVADADLQTRHEALRLSVRASIARLDALIERGGPDQGTSA</sequence>
<evidence type="ECO:0000313" key="1">
    <source>
        <dbReference type="EMBL" id="MBB4859100.1"/>
    </source>
</evidence>
<reference evidence="1 2" key="1">
    <citation type="submission" date="2020-08" db="EMBL/GenBank/DDBJ databases">
        <title>Functional genomics of gut bacteria from endangered species of beetles.</title>
        <authorList>
            <person name="Carlos-Shanley C."/>
        </authorList>
    </citation>
    <scope>NUCLEOTIDE SEQUENCE [LARGE SCALE GENOMIC DNA]</scope>
    <source>
        <strain evidence="1 2">S00245</strain>
    </source>
</reference>
<keyword evidence="2" id="KW-1185">Reference proteome</keyword>
<organism evidence="1 2">
    <name type="scientific">Novosphingobium chloroacetimidivorans</name>
    <dbReference type="NCBI Taxonomy" id="1428314"/>
    <lineage>
        <taxon>Bacteria</taxon>
        <taxon>Pseudomonadati</taxon>
        <taxon>Pseudomonadota</taxon>
        <taxon>Alphaproteobacteria</taxon>
        <taxon>Sphingomonadales</taxon>
        <taxon>Sphingomonadaceae</taxon>
        <taxon>Novosphingobium</taxon>
    </lineage>
</organism>
<proteinExistence type="predicted"/>
<protein>
    <submittedName>
        <fullName evidence="1">Uncharacterized protein</fullName>
    </submittedName>
</protein>
<comment type="caution">
    <text evidence="1">The sequence shown here is derived from an EMBL/GenBank/DDBJ whole genome shotgun (WGS) entry which is preliminary data.</text>
</comment>